<sequence>MQIESKTFFVDEPSQNLLHKAYFIEQIFLVLAIQIVIINLLSRSIAFMNHLLPAGLLHMRISSAIAILFATLALLCTENNRSLNARRIGSAFALLTTLVACTRFWPPSFHALSQLDHFLDGPQSVVQQQTGMASAFAFALLGIVILLAPVRRYVSGRIADVCTSLLALLVLVLLSESLFEMAHIPGSSNVNLPSFPTLICLVLLTLVSILRRAEFGIFSVFMGSGMGGRVARIVTPILLILPFLRELGRARLMNAQLVPARYATAILTSAATAISFVFLLFLVRLMNGMQNEIHDLTLRDELTGLYNFRGFNLFAEQAFRLARRAKLPFGVLFIDMDNLKIINDELGHSVGSVSLIETAKLLSSTFRETDVIGRLGGDEFVVAGQFDAQEMSISIDRLRSAAAAKTLHAGNRFFLSLSMGFAATDATADETLKSVVARADKAMYKDKRAKKRLILA</sequence>
<evidence type="ECO:0000259" key="4">
    <source>
        <dbReference type="PROSITE" id="PS50887"/>
    </source>
</evidence>
<dbReference type="PANTHER" id="PTHR45138:SF9">
    <property type="entry name" value="DIGUANYLATE CYCLASE DGCM-RELATED"/>
    <property type="match status" value="1"/>
</dbReference>
<dbReference type="CDD" id="cd01949">
    <property type="entry name" value="GGDEF"/>
    <property type="match status" value="1"/>
</dbReference>
<dbReference type="InterPro" id="IPR029787">
    <property type="entry name" value="Nucleotide_cyclase"/>
</dbReference>
<dbReference type="NCBIfam" id="TIGR00254">
    <property type="entry name" value="GGDEF"/>
    <property type="match status" value="1"/>
</dbReference>
<dbReference type="InterPro" id="IPR043128">
    <property type="entry name" value="Rev_trsase/Diguanyl_cyclase"/>
</dbReference>
<dbReference type="GO" id="GO:0052621">
    <property type="term" value="F:diguanylate cyclase activity"/>
    <property type="evidence" value="ECO:0007669"/>
    <property type="project" value="UniProtKB-EC"/>
</dbReference>
<feature type="transmembrane region" description="Helical" evidence="3">
    <location>
        <begin position="217"/>
        <end position="242"/>
    </location>
</feature>
<proteinExistence type="predicted"/>
<dbReference type="AlphaFoldDB" id="A0AAU7DSJ1"/>
<feature type="transmembrane region" description="Helical" evidence="3">
    <location>
        <begin position="158"/>
        <end position="179"/>
    </location>
</feature>
<dbReference type="Pfam" id="PF00990">
    <property type="entry name" value="GGDEF"/>
    <property type="match status" value="1"/>
</dbReference>
<feature type="transmembrane region" description="Helical" evidence="3">
    <location>
        <begin position="191"/>
        <end position="210"/>
    </location>
</feature>
<feature type="transmembrane region" description="Helical" evidence="3">
    <location>
        <begin position="262"/>
        <end position="283"/>
    </location>
</feature>
<dbReference type="InterPro" id="IPR050469">
    <property type="entry name" value="Diguanylate_Cyclase"/>
</dbReference>
<reference evidence="5" key="1">
    <citation type="submission" date="2023-03" db="EMBL/GenBank/DDBJ databases">
        <title>Edaphobacter sp.</title>
        <authorList>
            <person name="Huber K.J."/>
            <person name="Papendorf J."/>
            <person name="Pilke C."/>
            <person name="Bunk B."/>
            <person name="Sproeer C."/>
            <person name="Pester M."/>
        </authorList>
    </citation>
    <scope>NUCLEOTIDE SEQUENCE</scope>
    <source>
        <strain evidence="5">DSM 110680</strain>
    </source>
</reference>
<dbReference type="GO" id="GO:0005886">
    <property type="term" value="C:plasma membrane"/>
    <property type="evidence" value="ECO:0007669"/>
    <property type="project" value="TreeGrafter"/>
</dbReference>
<organism evidence="5">
    <name type="scientific">Telmatobacter sp. DSM 110680</name>
    <dbReference type="NCBI Taxonomy" id="3036704"/>
    <lineage>
        <taxon>Bacteria</taxon>
        <taxon>Pseudomonadati</taxon>
        <taxon>Acidobacteriota</taxon>
        <taxon>Terriglobia</taxon>
        <taxon>Terriglobales</taxon>
        <taxon>Acidobacteriaceae</taxon>
        <taxon>Telmatobacter</taxon>
    </lineage>
</organism>
<dbReference type="GO" id="GO:0043709">
    <property type="term" value="P:cell adhesion involved in single-species biofilm formation"/>
    <property type="evidence" value="ECO:0007669"/>
    <property type="project" value="TreeGrafter"/>
</dbReference>
<keyword evidence="5" id="KW-0808">Transferase</keyword>
<name>A0AAU7DSJ1_9BACT</name>
<accession>A0AAU7DSJ1</accession>
<dbReference type="RefSeq" id="WP_348265254.1">
    <property type="nucleotide sequence ID" value="NZ_CP121196.1"/>
</dbReference>
<feature type="transmembrane region" description="Helical" evidence="3">
    <location>
        <begin position="88"/>
        <end position="106"/>
    </location>
</feature>
<dbReference type="SMART" id="SM00267">
    <property type="entry name" value="GGDEF"/>
    <property type="match status" value="1"/>
</dbReference>
<feature type="transmembrane region" description="Helical" evidence="3">
    <location>
        <begin position="21"/>
        <end position="42"/>
    </location>
</feature>
<dbReference type="PANTHER" id="PTHR45138">
    <property type="entry name" value="REGULATORY COMPONENTS OF SENSORY TRANSDUCTION SYSTEM"/>
    <property type="match status" value="1"/>
</dbReference>
<gene>
    <name evidence="5" type="ORF">P8935_12070</name>
</gene>
<dbReference type="EC" id="2.7.7.65" evidence="1"/>
<keyword evidence="3" id="KW-0472">Membrane</keyword>
<feature type="transmembrane region" description="Helical" evidence="3">
    <location>
        <begin position="54"/>
        <end position="76"/>
    </location>
</feature>
<evidence type="ECO:0000256" key="2">
    <source>
        <dbReference type="ARBA" id="ARBA00034247"/>
    </source>
</evidence>
<keyword evidence="5" id="KW-0548">Nucleotidyltransferase</keyword>
<dbReference type="PROSITE" id="PS50887">
    <property type="entry name" value="GGDEF"/>
    <property type="match status" value="1"/>
</dbReference>
<keyword evidence="3" id="KW-1133">Transmembrane helix</keyword>
<dbReference type="InterPro" id="IPR000160">
    <property type="entry name" value="GGDEF_dom"/>
</dbReference>
<feature type="transmembrane region" description="Helical" evidence="3">
    <location>
        <begin position="126"/>
        <end position="146"/>
    </location>
</feature>
<dbReference type="EMBL" id="CP121196">
    <property type="protein sequence ID" value="XBH20030.1"/>
    <property type="molecule type" value="Genomic_DNA"/>
</dbReference>
<keyword evidence="3" id="KW-0812">Transmembrane</keyword>
<evidence type="ECO:0000313" key="5">
    <source>
        <dbReference type="EMBL" id="XBH20030.1"/>
    </source>
</evidence>
<feature type="domain" description="GGDEF" evidence="4">
    <location>
        <begin position="327"/>
        <end position="456"/>
    </location>
</feature>
<dbReference type="GO" id="GO:1902201">
    <property type="term" value="P:negative regulation of bacterial-type flagellum-dependent cell motility"/>
    <property type="evidence" value="ECO:0007669"/>
    <property type="project" value="TreeGrafter"/>
</dbReference>
<protein>
    <recommendedName>
        <fullName evidence="1">diguanylate cyclase</fullName>
        <ecNumber evidence="1">2.7.7.65</ecNumber>
    </recommendedName>
</protein>
<comment type="catalytic activity">
    <reaction evidence="2">
        <text>2 GTP = 3',3'-c-di-GMP + 2 diphosphate</text>
        <dbReference type="Rhea" id="RHEA:24898"/>
        <dbReference type="ChEBI" id="CHEBI:33019"/>
        <dbReference type="ChEBI" id="CHEBI:37565"/>
        <dbReference type="ChEBI" id="CHEBI:58805"/>
        <dbReference type="EC" id="2.7.7.65"/>
    </reaction>
</comment>
<dbReference type="Gene3D" id="3.30.70.270">
    <property type="match status" value="1"/>
</dbReference>
<evidence type="ECO:0000256" key="3">
    <source>
        <dbReference type="SAM" id="Phobius"/>
    </source>
</evidence>
<evidence type="ECO:0000256" key="1">
    <source>
        <dbReference type="ARBA" id="ARBA00012528"/>
    </source>
</evidence>
<dbReference type="SUPFAM" id="SSF55073">
    <property type="entry name" value="Nucleotide cyclase"/>
    <property type="match status" value="1"/>
</dbReference>